<feature type="region of interest" description="Disordered" evidence="1">
    <location>
        <begin position="1253"/>
        <end position="1287"/>
    </location>
</feature>
<feature type="region of interest" description="Disordered" evidence="1">
    <location>
        <begin position="229"/>
        <end position="276"/>
    </location>
</feature>
<reference evidence="3" key="2">
    <citation type="submission" date="2020-06" db="EMBL/GenBank/DDBJ databases">
        <authorList>
            <person name="Sheffer M."/>
        </authorList>
    </citation>
    <scope>NUCLEOTIDE SEQUENCE</scope>
</reference>
<feature type="region of interest" description="Disordered" evidence="1">
    <location>
        <begin position="398"/>
        <end position="454"/>
    </location>
</feature>
<gene>
    <name evidence="3" type="ORF">HNY73_017412</name>
</gene>
<feature type="region of interest" description="Disordered" evidence="1">
    <location>
        <begin position="833"/>
        <end position="856"/>
    </location>
</feature>
<feature type="compositionally biased region" description="Basic and acidic residues" evidence="1">
    <location>
        <begin position="1010"/>
        <end position="1021"/>
    </location>
</feature>
<feature type="region of interest" description="Disordered" evidence="1">
    <location>
        <begin position="1662"/>
        <end position="1683"/>
    </location>
</feature>
<dbReference type="Pfam" id="PF05380">
    <property type="entry name" value="Peptidase_A17"/>
    <property type="match status" value="1"/>
</dbReference>
<feature type="compositionally biased region" description="Basic and acidic residues" evidence="1">
    <location>
        <begin position="398"/>
        <end position="430"/>
    </location>
</feature>
<dbReference type="EMBL" id="JABXBU010002228">
    <property type="protein sequence ID" value="KAF8769803.1"/>
    <property type="molecule type" value="Genomic_DNA"/>
</dbReference>
<accession>A0A8T0EAZ0</accession>
<feature type="compositionally biased region" description="Polar residues" evidence="1">
    <location>
        <begin position="1257"/>
        <end position="1269"/>
    </location>
</feature>
<feature type="region of interest" description="Disordered" evidence="1">
    <location>
        <begin position="1399"/>
        <end position="1419"/>
    </location>
</feature>
<keyword evidence="2" id="KW-1133">Transmembrane helix</keyword>
<evidence type="ECO:0000313" key="4">
    <source>
        <dbReference type="Proteomes" id="UP000807504"/>
    </source>
</evidence>
<proteinExistence type="predicted"/>
<feature type="region of interest" description="Disordered" evidence="1">
    <location>
        <begin position="307"/>
        <end position="336"/>
    </location>
</feature>
<evidence type="ECO:0000256" key="1">
    <source>
        <dbReference type="SAM" id="MobiDB-lite"/>
    </source>
</evidence>
<feature type="region of interest" description="Disordered" evidence="1">
    <location>
        <begin position="1098"/>
        <end position="1124"/>
    </location>
</feature>
<dbReference type="InterPro" id="IPR008042">
    <property type="entry name" value="Retrotrans_Pao"/>
</dbReference>
<feature type="compositionally biased region" description="Basic and acidic residues" evidence="1">
    <location>
        <begin position="876"/>
        <end position="886"/>
    </location>
</feature>
<feature type="compositionally biased region" description="Basic and acidic residues" evidence="1">
    <location>
        <begin position="1100"/>
        <end position="1121"/>
    </location>
</feature>
<protein>
    <submittedName>
        <fullName evidence="3">Uncharacterized protein</fullName>
    </submittedName>
</protein>
<sequence>MRKFNVTNEISNSLKLKDVLQMHEKPYRTDTIILGIDSKTSDNTLGKGIKTSISRDNPLKKRRLLLYIASFYNPLGLYSPFMIFRIIIFQDTWILGIKWDEILPVNLSTLWYAAVQELYDIYSLWIPRSLNVSSHIPYTIPVFWDASQLFYGATDRSSCGDTFSLAGRRHFTNWNSVPTFCRLKSNFTDSRFPRCYSRSFPEKPMDRMLRCKGERLESLENLSGSVKNASIGNLHDSKPNSPVVPDELVDKTETSSSNNLTSQLSETSDNKSSPEINNGYASWYHAEEQQQIVNMLKEVNMRHERQLKRDSVARSERPCSDDSTCSNADRTSDDEDDGITVLVSPEGDCPPPEDIVNDYLEKSVSDYFEEFQSIFTVSPEKNIINSLTKECLKESIESGEKSEVAVLNDEKESLDQDRQKNDSEKQKEDVAAGNASGIQDAENGSWCESDQRETKVLSSITGEDPFGNRDKPYMLSDTPPSASNYPEIQKSHETLNSIVEVENSTYEHSEDPKTEKAVFLNAVKSNDKSGSNWDRCPSHSDIRNIIHRLRNKNISTRLHMKPLYLNINHSGFSYRHPETVHSFPNRSRINISKSSLVDYRIKASTINDKLNLNRYDQCSSDAIREPGEAAFIKKIPCFLGRTRIPEKKEAKSDPHLLRRSRIELQGDIPATSFSDSYLPSKSKHANYRRISLEELFQSVTRNRKDISEEDFSLESKHNNLAAASDHLKKILRIGKENESRIHSPINDCKVNGVRRLDDAFVDLNLLSGRCAPEGHEWDQRPILQTPDAVEKLADAKGDQTATKNNACNPKQNYNLNSQTKYEKNYKNYKHGKFTPLSQKDASSSLPGCSTTKPVNKNKSQNLDIVIYKNHDENILPKKNSSKECADQKVTQTKSKRRKKLKNDKVKAKNDGAIVRKLAFVTSAYNDKTGRNTELKIRSDACKIHEKLDQMAPVKNLARIDDGKYRHSWKDKKRADCSKNESNRVFGRDCLPSNDIKTQFSQEASESCVKEKRHIKEKDFSSRKSNPVSHKSCTSHEVNKESANTTHQTLKKEDIRKTEDNDEVVLKAIAKEHFRVSDLSIHNIAVVRNHRAESKNVTFRDNLHSRDDLHSPTPPKRKESPRKLRQKCVSKNFISCRSFPTREHFEGQQAVKTRQNLSTNDGEAYKRVPCSGKGNDLQISNSVNSHKNSLKTGNKDLSSGMTLSRATDIKEKFVLESIYCYSKTSEVDAKSTGILETIITGVRNKDKQIYWNEENKDVTNNAEQKNITSESENKEEPDSENKAESNNCPSFDDLPSLQTFSHSTCMNICERSLYKKGNDAASNISQNIKSEEVSIKASRNNDLSKEGVIRGNQMCCLHTFNANILINLNSAQKLDNSIDKFVAEPEMQLLSNKSTSSSLSHCNESLTREKSARTKENTERKLACKATEGNFILKNKNNPVSADGDGIQASCLRSENNNAESLAVHNFISKNHSIFCQLSRYSGKNYPKNEPTFDLDKQQVNYFIDTSQPKTNVISEISASTFEHLSNVRETQSNFGSLNFRNASSELDLFKNVTSRRTVNDKQFKDSNDILRLPKTVLKTTDYFSCKIMLDVDQREEFNISNSVAWKANTSLTRDTPTVQLEADECIMRKTEEFSEKELQLLTPNEEKQFSLQVSTMQTVLSSYNSNSESVRNDRKEKNESDSDVKPAQILLLSDVVQVPKLLDADDGLAKTNDRVRTNSLLTLKNDINIENKKI</sequence>
<comment type="caution">
    <text evidence="3">The sequence shown here is derived from an EMBL/GenBank/DDBJ whole genome shotgun (WGS) entry which is preliminary data.</text>
</comment>
<feature type="compositionally biased region" description="Low complexity" evidence="1">
    <location>
        <begin position="254"/>
        <end position="267"/>
    </location>
</feature>
<keyword evidence="2" id="KW-0472">Membrane</keyword>
<keyword evidence="2" id="KW-0812">Transmembrane</keyword>
<feature type="compositionally biased region" description="Polar residues" evidence="1">
    <location>
        <begin position="1022"/>
        <end position="1047"/>
    </location>
</feature>
<name>A0A8T0EAZ0_ARGBR</name>
<keyword evidence="4" id="KW-1185">Reference proteome</keyword>
<feature type="compositionally biased region" description="Basic and acidic residues" evidence="1">
    <location>
        <begin position="1670"/>
        <end position="1683"/>
    </location>
</feature>
<feature type="compositionally biased region" description="Basic and acidic residues" evidence="1">
    <location>
        <begin position="1405"/>
        <end position="1419"/>
    </location>
</feature>
<dbReference type="Proteomes" id="UP000807504">
    <property type="component" value="Unassembled WGS sequence"/>
</dbReference>
<feature type="compositionally biased region" description="Polar residues" evidence="1">
    <location>
        <begin position="835"/>
        <end position="856"/>
    </location>
</feature>
<feature type="compositionally biased region" description="Basic and acidic residues" evidence="1">
    <location>
        <begin position="307"/>
        <end position="320"/>
    </location>
</feature>
<organism evidence="3 4">
    <name type="scientific">Argiope bruennichi</name>
    <name type="common">Wasp spider</name>
    <name type="synonym">Aranea bruennichi</name>
    <dbReference type="NCBI Taxonomy" id="94029"/>
    <lineage>
        <taxon>Eukaryota</taxon>
        <taxon>Metazoa</taxon>
        <taxon>Ecdysozoa</taxon>
        <taxon>Arthropoda</taxon>
        <taxon>Chelicerata</taxon>
        <taxon>Arachnida</taxon>
        <taxon>Araneae</taxon>
        <taxon>Araneomorphae</taxon>
        <taxon>Entelegynae</taxon>
        <taxon>Araneoidea</taxon>
        <taxon>Araneidae</taxon>
        <taxon>Argiope</taxon>
    </lineage>
</organism>
<feature type="region of interest" description="Disordered" evidence="1">
    <location>
        <begin position="876"/>
        <end position="905"/>
    </location>
</feature>
<feature type="compositionally biased region" description="Basic and acidic residues" evidence="1">
    <location>
        <begin position="1270"/>
        <end position="1282"/>
    </location>
</feature>
<evidence type="ECO:0000313" key="3">
    <source>
        <dbReference type="EMBL" id="KAF8769803.1"/>
    </source>
</evidence>
<feature type="transmembrane region" description="Helical" evidence="2">
    <location>
        <begin position="64"/>
        <end position="88"/>
    </location>
</feature>
<evidence type="ECO:0000256" key="2">
    <source>
        <dbReference type="SAM" id="Phobius"/>
    </source>
</evidence>
<reference evidence="3" key="1">
    <citation type="journal article" date="2020" name="bioRxiv">
        <title>Chromosome-level reference genome of the European wasp spider Argiope bruennichi: a resource for studies on range expansion and evolutionary adaptation.</title>
        <authorList>
            <person name="Sheffer M.M."/>
            <person name="Hoppe A."/>
            <person name="Krehenwinkel H."/>
            <person name="Uhl G."/>
            <person name="Kuss A.W."/>
            <person name="Jensen L."/>
            <person name="Jensen C."/>
            <person name="Gillespie R.G."/>
            <person name="Hoff K.J."/>
            <person name="Prost S."/>
        </authorList>
    </citation>
    <scope>NUCLEOTIDE SEQUENCE</scope>
</reference>
<feature type="region of interest" description="Disordered" evidence="1">
    <location>
        <begin position="1010"/>
        <end position="1050"/>
    </location>
</feature>